<sequence>MSGYSVVMPTLARPCLRAALESLAGALGPAPEKIVLVDDRPGGPHAAPKVPDALADRTEIVASGGVGPAGARNLGWRRTRTPWVVFLDDDVRVGPGWRDELVADLESAARDVGGVQGNVSVPLPQDRPPTDWERGTAGLASARWITADMAYRRAALIETGGFDERFPRAFREDADLALRVLADGWRLDTGIRRTEHPVRPSGPWASLRAQRGNADDALMRRLHGADWYERAGETPGRRSRHLGIVAAGASAMTLALTGHRRAAALLGALAAAGVGEFAAARIAPGPRTAREIAAMLATSAAIPPAAVWHWARGTLAARAARPWPPEPRVLLFDRDDTLIRDVPYNGDPALVEPMPGAREALDAARARGLRIGVVSNQSGIARGLLTAAQAHAVNRRTEELLGPFDAWEICPHGPGDGCSCRKPAPGLVLRAAGRLGAAPHECAVIGDIGGDVAAAHAAGARAVLVPTARTLPGELTGARRAADLGTAVALLLDDARAGLWQDA</sequence>
<proteinExistence type="inferred from homology"/>
<organism evidence="9 10">
    <name type="scientific">Actinomadura rubteroloni</name>
    <dbReference type="NCBI Taxonomy" id="1926885"/>
    <lineage>
        <taxon>Bacteria</taxon>
        <taxon>Bacillati</taxon>
        <taxon>Actinomycetota</taxon>
        <taxon>Actinomycetes</taxon>
        <taxon>Streptosporangiales</taxon>
        <taxon>Thermomonosporaceae</taxon>
        <taxon>Actinomadura</taxon>
    </lineage>
</organism>
<comment type="similarity">
    <text evidence="2">Belongs to the GmhB family.</text>
</comment>
<comment type="subcellular location">
    <subcellularLocation>
        <location evidence="1">Cytoplasm</location>
    </subcellularLocation>
</comment>
<keyword evidence="4" id="KW-0479">Metal-binding</keyword>
<dbReference type="Gene3D" id="3.90.550.10">
    <property type="entry name" value="Spore Coat Polysaccharide Biosynthesis Protein SpsA, Chain A"/>
    <property type="match status" value="1"/>
</dbReference>
<dbReference type="InterPro" id="IPR004446">
    <property type="entry name" value="Heptose_bisP_phosphatase"/>
</dbReference>
<evidence type="ECO:0000256" key="2">
    <source>
        <dbReference type="ARBA" id="ARBA00005628"/>
    </source>
</evidence>
<name>A0A2P4UFN5_9ACTN</name>
<dbReference type="RefSeq" id="WP_103563047.1">
    <property type="nucleotide sequence ID" value="NZ_MTBP01000002.1"/>
</dbReference>
<dbReference type="Gene3D" id="3.40.50.1000">
    <property type="entry name" value="HAD superfamily/HAD-like"/>
    <property type="match status" value="1"/>
</dbReference>
<dbReference type="Pfam" id="PF00535">
    <property type="entry name" value="Glycos_transf_2"/>
    <property type="match status" value="1"/>
</dbReference>
<feature type="domain" description="Glycosyltransferase 2-like" evidence="8">
    <location>
        <begin position="5"/>
        <end position="130"/>
    </location>
</feature>
<dbReference type="SUPFAM" id="SSF53448">
    <property type="entry name" value="Nucleotide-diphospho-sugar transferases"/>
    <property type="match status" value="1"/>
</dbReference>
<dbReference type="Proteomes" id="UP000242367">
    <property type="component" value="Unassembled WGS sequence"/>
</dbReference>
<evidence type="ECO:0000256" key="1">
    <source>
        <dbReference type="ARBA" id="ARBA00004496"/>
    </source>
</evidence>
<evidence type="ECO:0000313" key="10">
    <source>
        <dbReference type="Proteomes" id="UP000242367"/>
    </source>
</evidence>
<dbReference type="GO" id="GO:0046872">
    <property type="term" value="F:metal ion binding"/>
    <property type="evidence" value="ECO:0007669"/>
    <property type="project" value="UniProtKB-KW"/>
</dbReference>
<dbReference type="NCBIfam" id="TIGR01656">
    <property type="entry name" value="Histidinol-ppas"/>
    <property type="match status" value="1"/>
</dbReference>
<dbReference type="InterPro" id="IPR036412">
    <property type="entry name" value="HAD-like_sf"/>
</dbReference>
<dbReference type="Pfam" id="PF13242">
    <property type="entry name" value="Hydrolase_like"/>
    <property type="match status" value="1"/>
</dbReference>
<evidence type="ECO:0000256" key="6">
    <source>
        <dbReference type="ARBA" id="ARBA00023277"/>
    </source>
</evidence>
<keyword evidence="6" id="KW-0119">Carbohydrate metabolism</keyword>
<dbReference type="NCBIfam" id="TIGR01662">
    <property type="entry name" value="HAD-SF-IIIA"/>
    <property type="match status" value="1"/>
</dbReference>
<dbReference type="EMBL" id="MTBP01000002">
    <property type="protein sequence ID" value="POM23849.1"/>
    <property type="molecule type" value="Genomic_DNA"/>
</dbReference>
<gene>
    <name evidence="9" type="ORF">BTM25_24750</name>
</gene>
<dbReference type="PANTHER" id="PTHR42891">
    <property type="entry name" value="D-GLYCERO-BETA-D-MANNO-HEPTOSE-1,7-BISPHOSPHATE 7-PHOSPHATASE"/>
    <property type="match status" value="1"/>
</dbReference>
<evidence type="ECO:0000259" key="8">
    <source>
        <dbReference type="Pfam" id="PF00535"/>
    </source>
</evidence>
<evidence type="ECO:0000256" key="3">
    <source>
        <dbReference type="ARBA" id="ARBA00022490"/>
    </source>
</evidence>
<dbReference type="InterPro" id="IPR023214">
    <property type="entry name" value="HAD_sf"/>
</dbReference>
<reference evidence="9 10" key="1">
    <citation type="journal article" date="2017" name="Chemistry">
        <title>Isolation, Biosynthesis and Chemical Modifications of Rubterolones A-F: Rare Tropolone Alkaloids from Actinomadura sp. 5-2.</title>
        <authorList>
            <person name="Guo H."/>
            <person name="Benndorf R."/>
            <person name="Leichnitz D."/>
            <person name="Klassen J.L."/>
            <person name="Vollmers J."/>
            <person name="Gorls H."/>
            <person name="Steinacker M."/>
            <person name="Weigel C."/>
            <person name="Dahse H.M."/>
            <person name="Kaster A.K."/>
            <person name="de Beer Z.W."/>
            <person name="Poulsen M."/>
            <person name="Beemelmanns C."/>
        </authorList>
    </citation>
    <scope>NUCLEOTIDE SEQUENCE [LARGE SCALE GENOMIC DNA]</scope>
    <source>
        <strain evidence="9 10">5-2</strain>
    </source>
</reference>
<dbReference type="GO" id="GO:0005737">
    <property type="term" value="C:cytoplasm"/>
    <property type="evidence" value="ECO:0007669"/>
    <property type="project" value="UniProtKB-SubCell"/>
</dbReference>
<keyword evidence="5 9" id="KW-0378">Hydrolase</keyword>
<evidence type="ECO:0000256" key="5">
    <source>
        <dbReference type="ARBA" id="ARBA00022801"/>
    </source>
</evidence>
<comment type="caution">
    <text evidence="9">The sequence shown here is derived from an EMBL/GenBank/DDBJ whole genome shotgun (WGS) entry which is preliminary data.</text>
</comment>
<evidence type="ECO:0000256" key="7">
    <source>
        <dbReference type="ARBA" id="ARBA00031828"/>
    </source>
</evidence>
<dbReference type="GO" id="GO:0016791">
    <property type="term" value="F:phosphatase activity"/>
    <property type="evidence" value="ECO:0007669"/>
    <property type="project" value="InterPro"/>
</dbReference>
<dbReference type="GO" id="GO:0005975">
    <property type="term" value="P:carbohydrate metabolic process"/>
    <property type="evidence" value="ECO:0007669"/>
    <property type="project" value="InterPro"/>
</dbReference>
<dbReference type="InterPro" id="IPR029044">
    <property type="entry name" value="Nucleotide-diphossugar_trans"/>
</dbReference>
<dbReference type="InterPro" id="IPR001173">
    <property type="entry name" value="Glyco_trans_2-like"/>
</dbReference>
<keyword evidence="10" id="KW-1185">Reference proteome</keyword>
<protein>
    <recommendedName>
        <fullName evidence="7">D,D-heptose 1,7-bisphosphate phosphatase</fullName>
    </recommendedName>
</protein>
<dbReference type="AlphaFoldDB" id="A0A2P4UFN5"/>
<accession>A0A2P4UFN5</accession>
<keyword evidence="3" id="KW-0963">Cytoplasm</keyword>
<evidence type="ECO:0000256" key="4">
    <source>
        <dbReference type="ARBA" id="ARBA00022723"/>
    </source>
</evidence>
<dbReference type="InterPro" id="IPR006549">
    <property type="entry name" value="HAD-SF_hydro_IIIA"/>
</dbReference>
<dbReference type="InterPro" id="IPR006543">
    <property type="entry name" value="Histidinol-phos"/>
</dbReference>
<evidence type="ECO:0000313" key="9">
    <source>
        <dbReference type="EMBL" id="POM23849.1"/>
    </source>
</evidence>
<dbReference type="PANTHER" id="PTHR42891:SF1">
    <property type="entry name" value="D-GLYCERO-BETA-D-MANNO-HEPTOSE-1,7-BISPHOSPHATE 7-PHOSPHATASE"/>
    <property type="match status" value="1"/>
</dbReference>
<dbReference type="SUPFAM" id="SSF56784">
    <property type="entry name" value="HAD-like"/>
    <property type="match status" value="1"/>
</dbReference>